<gene>
    <name evidence="9" type="ORF">SAMN04488502_10365</name>
</gene>
<protein>
    <submittedName>
        <fullName evidence="9">Drug resistance transporter, EmrB/QacA subfamily</fullName>
    </submittedName>
</protein>
<evidence type="ECO:0000313" key="10">
    <source>
        <dbReference type="Proteomes" id="UP000214880"/>
    </source>
</evidence>
<accession>A0A1G9RQ61</accession>
<feature type="transmembrane region" description="Helical" evidence="7">
    <location>
        <begin position="198"/>
        <end position="216"/>
    </location>
</feature>
<feature type="transmembrane region" description="Helical" evidence="7">
    <location>
        <begin position="326"/>
        <end position="348"/>
    </location>
</feature>
<feature type="transmembrane region" description="Helical" evidence="7">
    <location>
        <begin position="139"/>
        <end position="159"/>
    </location>
</feature>
<dbReference type="Gene3D" id="1.20.1720.10">
    <property type="entry name" value="Multidrug resistance protein D"/>
    <property type="match status" value="1"/>
</dbReference>
<evidence type="ECO:0000313" key="9">
    <source>
        <dbReference type="EMBL" id="SDM25366.1"/>
    </source>
</evidence>
<sequence>MRGRLSPKLVVSIVYVTAMFMAALDGTIVNIALADLSHEFQISPAATSGINVGYLVSITVFLPMAGWLGDRFGTKRMFLIALSLFTFASVLCGTADRLETLNVFRVIQGAGGGLLTPLGMTMLFRTFPPEERLKVSRSLVFPIAVAPALGPVIGGFLVEQFSWRWVFYINLPFGLAALLFGLLFLNEHKETAAGKLDLPGILLSAPGFSLLMYALIQGSATGWSSPLLGGAALGGILLICALIFVELRVQQPMLDFRLLSERLFRTMSIISCFVAAGLIGMLFIFPLMYQNALQASAWESGLIIFPEALGLMLASRVMPWSCKRLGARLVIFLGLFCTMVIFGLLSLAGPATNPWLLRVLFFHAGFFLGHSVGAVQVLTFQHITVASMGRATTLFNVQNRLGSALGVAALASLLGAVGGAAGDGQNLLAAYRLALLGSAAFLLAALCVTLGIRKADVEAAMPRPQPAKPLDLAPVMKVGE</sequence>
<keyword evidence="10" id="KW-1185">Reference proteome</keyword>
<dbReference type="PANTHER" id="PTHR42718">
    <property type="entry name" value="MAJOR FACILITATOR SUPERFAMILY MULTIDRUG TRANSPORTER MFSC"/>
    <property type="match status" value="1"/>
</dbReference>
<feature type="transmembrane region" description="Helical" evidence="7">
    <location>
        <begin position="295"/>
        <end position="314"/>
    </location>
</feature>
<dbReference type="STRING" id="146817.SAMN04488502_10365"/>
<feature type="transmembrane region" description="Helical" evidence="7">
    <location>
        <begin position="107"/>
        <end position="127"/>
    </location>
</feature>
<keyword evidence="5 7" id="KW-1133">Transmembrane helix</keyword>
<keyword evidence="4 7" id="KW-0812">Transmembrane</keyword>
<evidence type="ECO:0000256" key="5">
    <source>
        <dbReference type="ARBA" id="ARBA00022989"/>
    </source>
</evidence>
<feature type="transmembrane region" description="Helical" evidence="7">
    <location>
        <begin position="268"/>
        <end position="289"/>
    </location>
</feature>
<dbReference type="InterPro" id="IPR036259">
    <property type="entry name" value="MFS_trans_sf"/>
</dbReference>
<comment type="subcellular location">
    <subcellularLocation>
        <location evidence="1">Cell membrane</location>
        <topology evidence="1">Multi-pass membrane protein</topology>
    </subcellularLocation>
</comment>
<feature type="domain" description="Major facilitator superfamily (MFS) profile" evidence="8">
    <location>
        <begin position="11"/>
        <end position="456"/>
    </location>
</feature>
<dbReference type="AlphaFoldDB" id="A0A1G9RQ61"/>
<feature type="transmembrane region" description="Helical" evidence="7">
    <location>
        <begin position="12"/>
        <end position="33"/>
    </location>
</feature>
<dbReference type="EMBL" id="FNHB01000003">
    <property type="protein sequence ID" value="SDM25366.1"/>
    <property type="molecule type" value="Genomic_DNA"/>
</dbReference>
<dbReference type="InterPro" id="IPR011701">
    <property type="entry name" value="MFS"/>
</dbReference>
<dbReference type="PANTHER" id="PTHR42718:SF46">
    <property type="entry name" value="BLR6921 PROTEIN"/>
    <property type="match status" value="1"/>
</dbReference>
<dbReference type="GO" id="GO:0005886">
    <property type="term" value="C:plasma membrane"/>
    <property type="evidence" value="ECO:0007669"/>
    <property type="project" value="UniProtKB-SubCell"/>
</dbReference>
<dbReference type="PROSITE" id="PS50850">
    <property type="entry name" value="MFS"/>
    <property type="match status" value="1"/>
</dbReference>
<dbReference type="Proteomes" id="UP000214880">
    <property type="component" value="Unassembled WGS sequence"/>
</dbReference>
<dbReference type="PRINTS" id="PR01036">
    <property type="entry name" value="TCRTETB"/>
</dbReference>
<feature type="transmembrane region" description="Helical" evidence="7">
    <location>
        <begin position="401"/>
        <end position="421"/>
    </location>
</feature>
<evidence type="ECO:0000256" key="7">
    <source>
        <dbReference type="SAM" id="Phobius"/>
    </source>
</evidence>
<keyword evidence="2" id="KW-0813">Transport</keyword>
<dbReference type="Gene3D" id="1.20.1250.20">
    <property type="entry name" value="MFS general substrate transporter like domains"/>
    <property type="match status" value="1"/>
</dbReference>
<reference evidence="9 10" key="1">
    <citation type="submission" date="2016-10" db="EMBL/GenBank/DDBJ databases">
        <authorList>
            <person name="de Groot N.N."/>
        </authorList>
    </citation>
    <scope>NUCLEOTIDE SEQUENCE [LARGE SCALE GENOMIC DNA]</scope>
    <source>
        <strain evidence="9 10">DSM 1736</strain>
    </source>
</reference>
<organism evidence="9 10">
    <name type="scientific">Dendrosporobacter quercicolus</name>
    <dbReference type="NCBI Taxonomy" id="146817"/>
    <lineage>
        <taxon>Bacteria</taxon>
        <taxon>Bacillati</taxon>
        <taxon>Bacillota</taxon>
        <taxon>Negativicutes</taxon>
        <taxon>Selenomonadales</taxon>
        <taxon>Sporomusaceae</taxon>
        <taxon>Dendrosporobacter</taxon>
    </lineage>
</organism>
<dbReference type="SUPFAM" id="SSF103473">
    <property type="entry name" value="MFS general substrate transporter"/>
    <property type="match status" value="2"/>
</dbReference>
<feature type="transmembrane region" description="Helical" evidence="7">
    <location>
        <begin position="228"/>
        <end position="247"/>
    </location>
</feature>
<evidence type="ECO:0000256" key="6">
    <source>
        <dbReference type="ARBA" id="ARBA00023136"/>
    </source>
</evidence>
<name>A0A1G9RQ61_9FIRM</name>
<proteinExistence type="predicted"/>
<dbReference type="GO" id="GO:0022857">
    <property type="term" value="F:transmembrane transporter activity"/>
    <property type="evidence" value="ECO:0007669"/>
    <property type="project" value="InterPro"/>
</dbReference>
<keyword evidence="3" id="KW-1003">Cell membrane</keyword>
<dbReference type="RefSeq" id="WP_092071371.1">
    <property type="nucleotide sequence ID" value="NZ_FNHB01000003.1"/>
</dbReference>
<evidence type="ECO:0000256" key="1">
    <source>
        <dbReference type="ARBA" id="ARBA00004651"/>
    </source>
</evidence>
<evidence type="ECO:0000256" key="3">
    <source>
        <dbReference type="ARBA" id="ARBA00022475"/>
    </source>
</evidence>
<dbReference type="Pfam" id="PF07690">
    <property type="entry name" value="MFS_1"/>
    <property type="match status" value="1"/>
</dbReference>
<evidence type="ECO:0000256" key="4">
    <source>
        <dbReference type="ARBA" id="ARBA00022692"/>
    </source>
</evidence>
<dbReference type="InterPro" id="IPR004638">
    <property type="entry name" value="EmrB-like"/>
</dbReference>
<feature type="transmembrane region" description="Helical" evidence="7">
    <location>
        <begin position="360"/>
        <end position="380"/>
    </location>
</feature>
<dbReference type="InterPro" id="IPR020846">
    <property type="entry name" value="MFS_dom"/>
</dbReference>
<feature type="transmembrane region" description="Helical" evidence="7">
    <location>
        <begin position="433"/>
        <end position="452"/>
    </location>
</feature>
<keyword evidence="6 7" id="KW-0472">Membrane</keyword>
<feature type="transmembrane region" description="Helical" evidence="7">
    <location>
        <begin position="77"/>
        <end position="95"/>
    </location>
</feature>
<feature type="transmembrane region" description="Helical" evidence="7">
    <location>
        <begin position="45"/>
        <end position="65"/>
    </location>
</feature>
<evidence type="ECO:0000256" key="2">
    <source>
        <dbReference type="ARBA" id="ARBA00022448"/>
    </source>
</evidence>
<evidence type="ECO:0000259" key="8">
    <source>
        <dbReference type="PROSITE" id="PS50850"/>
    </source>
</evidence>
<dbReference type="NCBIfam" id="TIGR00711">
    <property type="entry name" value="efflux_EmrB"/>
    <property type="match status" value="1"/>
</dbReference>
<feature type="transmembrane region" description="Helical" evidence="7">
    <location>
        <begin position="165"/>
        <end position="186"/>
    </location>
</feature>
<dbReference type="OrthoDB" id="146256at2"/>